<dbReference type="RefSeq" id="WP_108622367.1">
    <property type="nucleotide sequence ID" value="NZ_CP028901.1"/>
</dbReference>
<dbReference type="InterPro" id="IPR003439">
    <property type="entry name" value="ABC_transporter-like_ATP-bd"/>
</dbReference>
<dbReference type="PANTHER" id="PTHR42788:SF13">
    <property type="entry name" value="ALIPHATIC SULFONATES IMPORT ATP-BINDING PROTEIN SSUB"/>
    <property type="match status" value="1"/>
</dbReference>
<dbReference type="InterPro" id="IPR003593">
    <property type="entry name" value="AAA+_ATPase"/>
</dbReference>
<dbReference type="PANTHER" id="PTHR42788">
    <property type="entry name" value="TAURINE IMPORT ATP-BINDING PROTEIN-RELATED"/>
    <property type="match status" value="1"/>
</dbReference>
<evidence type="ECO:0000256" key="4">
    <source>
        <dbReference type="ARBA" id="ARBA00022741"/>
    </source>
</evidence>
<dbReference type="EMBL" id="CP028901">
    <property type="protein sequence ID" value="AWB34957.1"/>
    <property type="molecule type" value="Genomic_DNA"/>
</dbReference>
<evidence type="ECO:0000256" key="3">
    <source>
        <dbReference type="ARBA" id="ARBA00022475"/>
    </source>
</evidence>
<evidence type="ECO:0000313" key="8">
    <source>
        <dbReference type="Proteomes" id="UP000244571"/>
    </source>
</evidence>
<evidence type="ECO:0000313" key="7">
    <source>
        <dbReference type="EMBL" id="AWB34957.1"/>
    </source>
</evidence>
<proteinExistence type="inferred from homology"/>
<feature type="domain" description="ABC transporter" evidence="6">
    <location>
        <begin position="6"/>
        <end position="242"/>
    </location>
</feature>
<evidence type="ECO:0000256" key="1">
    <source>
        <dbReference type="ARBA" id="ARBA00005417"/>
    </source>
</evidence>
<dbReference type="Pfam" id="PF00005">
    <property type="entry name" value="ABC_tran"/>
    <property type="match status" value="1"/>
</dbReference>
<dbReference type="CDD" id="cd03293">
    <property type="entry name" value="ABC_NrtD_SsuB_transporters"/>
    <property type="match status" value="1"/>
</dbReference>
<dbReference type="InterPro" id="IPR050166">
    <property type="entry name" value="ABC_transporter_ATP-bind"/>
</dbReference>
<keyword evidence="3" id="KW-0472">Membrane</keyword>
<keyword evidence="4" id="KW-0547">Nucleotide-binding</keyword>
<name>A0A2R4XMC1_9BURK</name>
<reference evidence="7 8" key="1">
    <citation type="submission" date="2018-04" db="EMBL/GenBank/DDBJ databases">
        <title>Bordetella sp. HZ20 isolated from seawater.</title>
        <authorList>
            <person name="Sun C."/>
        </authorList>
    </citation>
    <scope>NUCLEOTIDE SEQUENCE [LARGE SCALE GENOMIC DNA]</scope>
    <source>
        <strain evidence="7 8">HZ20</strain>
    </source>
</reference>
<comment type="similarity">
    <text evidence="1">Belongs to the ABC transporter superfamily.</text>
</comment>
<dbReference type="SMART" id="SM00382">
    <property type="entry name" value="AAA"/>
    <property type="match status" value="1"/>
</dbReference>
<evidence type="ECO:0000256" key="5">
    <source>
        <dbReference type="ARBA" id="ARBA00022840"/>
    </source>
</evidence>
<keyword evidence="8" id="KW-1185">Reference proteome</keyword>
<organism evidence="7 8">
    <name type="scientific">Orrella marina</name>
    <dbReference type="NCBI Taxonomy" id="2163011"/>
    <lineage>
        <taxon>Bacteria</taxon>
        <taxon>Pseudomonadati</taxon>
        <taxon>Pseudomonadota</taxon>
        <taxon>Betaproteobacteria</taxon>
        <taxon>Burkholderiales</taxon>
        <taxon>Alcaligenaceae</taxon>
        <taxon>Orrella</taxon>
    </lineage>
</organism>
<dbReference type="AlphaFoldDB" id="A0A2R4XMC1"/>
<sequence length="255" mass="28116">MEKFAIETVRLSKRYNESVLAYEDLSMQINEGEFCVFVGKSGCGKTSLLRAFAGLNPPTSGELKVDGRSLYGEKKEALVRVAGRVGFVFQEPNLLPWRTVAQNIRLPLEATGTLKEESRVAELAALVGLEEFLDAFPSELSGGMRQRVSLARSLICEPRLILMDEPFGALDAITRENMNELLEKVWQASSATVVLVTHSISEAVLLADRIIVMTPHPGRIKTTYRIDEPRPRGAAWLAKSEAVALSSQIKLDLEG</sequence>
<dbReference type="PROSITE" id="PS00211">
    <property type="entry name" value="ABC_TRANSPORTER_1"/>
    <property type="match status" value="1"/>
</dbReference>
<dbReference type="KEGG" id="boz:DBV39_15870"/>
<dbReference type="GO" id="GO:0005524">
    <property type="term" value="F:ATP binding"/>
    <property type="evidence" value="ECO:0007669"/>
    <property type="project" value="UniProtKB-KW"/>
</dbReference>
<dbReference type="InterPro" id="IPR017871">
    <property type="entry name" value="ABC_transporter-like_CS"/>
</dbReference>
<protein>
    <recommendedName>
        <fullName evidence="6">ABC transporter domain-containing protein</fullName>
    </recommendedName>
</protein>
<dbReference type="Gene3D" id="3.40.50.300">
    <property type="entry name" value="P-loop containing nucleotide triphosphate hydrolases"/>
    <property type="match status" value="1"/>
</dbReference>
<dbReference type="GO" id="GO:0016887">
    <property type="term" value="F:ATP hydrolysis activity"/>
    <property type="evidence" value="ECO:0007669"/>
    <property type="project" value="InterPro"/>
</dbReference>
<gene>
    <name evidence="7" type="ORF">DBV39_15870</name>
</gene>
<dbReference type="Proteomes" id="UP000244571">
    <property type="component" value="Chromosome"/>
</dbReference>
<accession>A0A2R4XMC1</accession>
<dbReference type="PROSITE" id="PS50893">
    <property type="entry name" value="ABC_TRANSPORTER_2"/>
    <property type="match status" value="1"/>
</dbReference>
<keyword evidence="3" id="KW-1003">Cell membrane</keyword>
<dbReference type="OrthoDB" id="9783039at2"/>
<dbReference type="SUPFAM" id="SSF52540">
    <property type="entry name" value="P-loop containing nucleoside triphosphate hydrolases"/>
    <property type="match status" value="1"/>
</dbReference>
<evidence type="ECO:0000259" key="6">
    <source>
        <dbReference type="PROSITE" id="PS50893"/>
    </source>
</evidence>
<keyword evidence="5" id="KW-0067">ATP-binding</keyword>
<keyword evidence="2" id="KW-0813">Transport</keyword>
<evidence type="ECO:0000256" key="2">
    <source>
        <dbReference type="ARBA" id="ARBA00022448"/>
    </source>
</evidence>
<dbReference type="InterPro" id="IPR027417">
    <property type="entry name" value="P-loop_NTPase"/>
</dbReference>